<proteinExistence type="predicted"/>
<dbReference type="RefSeq" id="WP_085545720.1">
    <property type="nucleotide sequence ID" value="NZ_FXBB01000057.1"/>
</dbReference>
<sequence>MYCTAEDIRGELYLPSIKQMETRFGTGFDAFLEGHAVKAEDYINAQLAGRFPVPFQTPPYLGDPRRNIPARPYLGVSDRGMRVIVAMINQAERAGK</sequence>
<protein>
    <submittedName>
        <fullName evidence="1">Uncharacterized protein</fullName>
    </submittedName>
</protein>
<organism evidence="1 2">
    <name type="scientific">Dethiosulfovibrio salsuginis</name>
    <dbReference type="NCBI Taxonomy" id="561720"/>
    <lineage>
        <taxon>Bacteria</taxon>
        <taxon>Thermotogati</taxon>
        <taxon>Synergistota</taxon>
        <taxon>Synergistia</taxon>
        <taxon>Synergistales</taxon>
        <taxon>Dethiosulfovibrionaceae</taxon>
        <taxon>Dethiosulfovibrio</taxon>
    </lineage>
</organism>
<keyword evidence="2" id="KW-1185">Reference proteome</keyword>
<accession>A0A1X7LEC0</accession>
<dbReference type="STRING" id="561720.SAMN06275492_15712"/>
<dbReference type="AlphaFoldDB" id="A0A1X7LEC0"/>
<dbReference type="EMBL" id="FXBB01000057">
    <property type="protein sequence ID" value="SMG51723.1"/>
    <property type="molecule type" value="Genomic_DNA"/>
</dbReference>
<evidence type="ECO:0000313" key="1">
    <source>
        <dbReference type="EMBL" id="SMG51723.1"/>
    </source>
</evidence>
<reference evidence="2" key="1">
    <citation type="submission" date="2017-04" db="EMBL/GenBank/DDBJ databases">
        <authorList>
            <person name="Varghese N."/>
            <person name="Submissions S."/>
        </authorList>
    </citation>
    <scope>NUCLEOTIDE SEQUENCE [LARGE SCALE GENOMIC DNA]</scope>
    <source>
        <strain evidence="2">USBA 82</strain>
    </source>
</reference>
<name>A0A1X7LEC0_9BACT</name>
<gene>
    <name evidence="1" type="ORF">SAMN06275492_15712</name>
</gene>
<evidence type="ECO:0000313" key="2">
    <source>
        <dbReference type="Proteomes" id="UP000193355"/>
    </source>
</evidence>
<dbReference type="Proteomes" id="UP000193355">
    <property type="component" value="Unassembled WGS sequence"/>
</dbReference>